<dbReference type="EMBL" id="WMZJ01000002">
    <property type="protein sequence ID" value="MTS53979.1"/>
    <property type="molecule type" value="Genomic_DNA"/>
</dbReference>
<proteinExistence type="predicted"/>
<evidence type="ECO:0000313" key="2">
    <source>
        <dbReference type="Proteomes" id="UP000441330"/>
    </source>
</evidence>
<accession>A0A7X2X396</accession>
<dbReference type="RefSeq" id="WP_129824295.1">
    <property type="nucleotide sequence ID" value="NZ_RCYS01000002.1"/>
</dbReference>
<protein>
    <submittedName>
        <fullName evidence="1">Uncharacterized protein</fullName>
    </submittedName>
</protein>
<dbReference type="Proteomes" id="UP000441330">
    <property type="component" value="Unassembled WGS sequence"/>
</dbReference>
<name>A0A7X2X396_STRPA</name>
<dbReference type="AlphaFoldDB" id="A0A7X2X396"/>
<sequence length="168" mass="19228">MKILSIDPSSNKAKDSTSGIVYLNNARLINHWVVPKGLPAIKQWFDEIGYELAPDVVIIEKFEARDNDLSKDNSVLETIAYFQLFFPEAILQRNAGYQSDIPNELLKALNLWKFDKSHHQDARASVRLGLFWAVRNDIEEVVSDIGKVVMKNSIKIKIEEMARRSRKA</sequence>
<gene>
    <name evidence="1" type="ORF">GMC94_03585</name>
</gene>
<reference evidence="1 2" key="1">
    <citation type="journal article" date="2019" name="Nat. Med.">
        <title>A library of human gut bacterial isolates paired with longitudinal multiomics data enables mechanistic microbiome research.</title>
        <authorList>
            <person name="Poyet M."/>
            <person name="Groussin M."/>
            <person name="Gibbons S.M."/>
            <person name="Avila-Pacheco J."/>
            <person name="Jiang X."/>
            <person name="Kearney S.M."/>
            <person name="Perrotta A.R."/>
            <person name="Berdy B."/>
            <person name="Zhao S."/>
            <person name="Lieberman T.D."/>
            <person name="Swanson P.K."/>
            <person name="Smith M."/>
            <person name="Roesemann S."/>
            <person name="Alexander J.E."/>
            <person name="Rich S.A."/>
            <person name="Livny J."/>
            <person name="Vlamakis H."/>
            <person name="Clish C."/>
            <person name="Bullock K."/>
            <person name="Deik A."/>
            <person name="Scott J."/>
            <person name="Pierce K.A."/>
            <person name="Xavier R.J."/>
            <person name="Alm E.J."/>
        </authorList>
    </citation>
    <scope>NUCLEOTIDE SEQUENCE [LARGE SCALE GENOMIC DNA]</scope>
    <source>
        <strain evidence="1 2">BIOML-A1</strain>
    </source>
</reference>
<organism evidence="1 2">
    <name type="scientific">Streptococcus parasanguinis</name>
    <dbReference type="NCBI Taxonomy" id="1318"/>
    <lineage>
        <taxon>Bacteria</taxon>
        <taxon>Bacillati</taxon>
        <taxon>Bacillota</taxon>
        <taxon>Bacilli</taxon>
        <taxon>Lactobacillales</taxon>
        <taxon>Streptococcaceae</taxon>
        <taxon>Streptococcus</taxon>
    </lineage>
</organism>
<evidence type="ECO:0000313" key="1">
    <source>
        <dbReference type="EMBL" id="MTS53979.1"/>
    </source>
</evidence>
<comment type="caution">
    <text evidence="1">The sequence shown here is derived from an EMBL/GenBank/DDBJ whole genome shotgun (WGS) entry which is preliminary data.</text>
</comment>